<dbReference type="CDD" id="cd05658">
    <property type="entry name" value="M18_DAP"/>
    <property type="match status" value="1"/>
</dbReference>
<evidence type="ECO:0000256" key="8">
    <source>
        <dbReference type="ARBA" id="ARBA00023049"/>
    </source>
</evidence>
<accession>A0ABU0E2X2</accession>
<dbReference type="PANTHER" id="PTHR28570">
    <property type="entry name" value="ASPARTYL AMINOPEPTIDASE"/>
    <property type="match status" value="1"/>
</dbReference>
<reference evidence="11 12" key="1">
    <citation type="submission" date="2023-07" db="EMBL/GenBank/DDBJ databases">
        <title>Genomic Encyclopedia of Type Strains, Phase IV (KMG-IV): sequencing the most valuable type-strain genomes for metagenomic binning, comparative biology and taxonomic classification.</title>
        <authorList>
            <person name="Goeker M."/>
        </authorList>
    </citation>
    <scope>NUCLEOTIDE SEQUENCE [LARGE SCALE GENOMIC DNA]</scope>
    <source>
        <strain evidence="11 12">DSM 16784</strain>
    </source>
</reference>
<dbReference type="GO" id="GO:0004177">
    <property type="term" value="F:aminopeptidase activity"/>
    <property type="evidence" value="ECO:0007669"/>
    <property type="project" value="UniProtKB-KW"/>
</dbReference>
<dbReference type="PANTHER" id="PTHR28570:SF3">
    <property type="entry name" value="ASPARTYL AMINOPEPTIDASE"/>
    <property type="match status" value="1"/>
</dbReference>
<dbReference type="SUPFAM" id="SSF101821">
    <property type="entry name" value="Aminopeptidase/glucanase lid domain"/>
    <property type="match status" value="1"/>
</dbReference>
<keyword evidence="8 9" id="KW-0482">Metalloprotease</keyword>
<dbReference type="Pfam" id="PF02127">
    <property type="entry name" value="Peptidase_M18"/>
    <property type="match status" value="1"/>
</dbReference>
<dbReference type="InterPro" id="IPR001948">
    <property type="entry name" value="Peptidase_M18"/>
</dbReference>
<dbReference type="Proteomes" id="UP001230220">
    <property type="component" value="Unassembled WGS sequence"/>
</dbReference>
<evidence type="ECO:0000256" key="10">
    <source>
        <dbReference type="RuleBase" id="RU004387"/>
    </source>
</evidence>
<evidence type="ECO:0000256" key="3">
    <source>
        <dbReference type="ARBA" id="ARBA00022438"/>
    </source>
</evidence>
<evidence type="ECO:0000256" key="4">
    <source>
        <dbReference type="ARBA" id="ARBA00022670"/>
    </source>
</evidence>
<gene>
    <name evidence="11" type="ORF">J2S15_001987</name>
</gene>
<keyword evidence="6 9" id="KW-0378">Hydrolase</keyword>
<keyword evidence="7 9" id="KW-0862">Zinc</keyword>
<protein>
    <recommendedName>
        <fullName evidence="10">M18 family aminopeptidase</fullName>
        <ecNumber evidence="10">3.4.11.-</ecNumber>
    </recommendedName>
</protein>
<dbReference type="Gene3D" id="3.40.630.10">
    <property type="entry name" value="Zn peptidases"/>
    <property type="match status" value="1"/>
</dbReference>
<comment type="similarity">
    <text evidence="2 9">Belongs to the peptidase M18 family.</text>
</comment>
<organism evidence="11 12">
    <name type="scientific">Breznakia pachnodae</name>
    <dbReference type="NCBI Taxonomy" id="265178"/>
    <lineage>
        <taxon>Bacteria</taxon>
        <taxon>Bacillati</taxon>
        <taxon>Bacillota</taxon>
        <taxon>Erysipelotrichia</taxon>
        <taxon>Erysipelotrichales</taxon>
        <taxon>Erysipelotrichaceae</taxon>
        <taxon>Breznakia</taxon>
    </lineage>
</organism>
<name>A0ABU0E2X2_9FIRM</name>
<proteinExistence type="inferred from homology"/>
<keyword evidence="12" id="KW-1185">Reference proteome</keyword>
<evidence type="ECO:0000256" key="6">
    <source>
        <dbReference type="ARBA" id="ARBA00022801"/>
    </source>
</evidence>
<keyword evidence="3 9" id="KW-0031">Aminopeptidase</keyword>
<dbReference type="EMBL" id="JAUSUR010000003">
    <property type="protein sequence ID" value="MDQ0361240.1"/>
    <property type="molecule type" value="Genomic_DNA"/>
</dbReference>
<dbReference type="Gene3D" id="2.30.250.10">
    <property type="entry name" value="Aminopeptidase i, Domain 2"/>
    <property type="match status" value="1"/>
</dbReference>
<dbReference type="NCBIfam" id="NF002759">
    <property type="entry name" value="PRK02813.1"/>
    <property type="match status" value="1"/>
</dbReference>
<comment type="caution">
    <text evidence="11">The sequence shown here is derived from an EMBL/GenBank/DDBJ whole genome shotgun (WGS) entry which is preliminary data.</text>
</comment>
<evidence type="ECO:0000313" key="11">
    <source>
        <dbReference type="EMBL" id="MDQ0361240.1"/>
    </source>
</evidence>
<evidence type="ECO:0000313" key="12">
    <source>
        <dbReference type="Proteomes" id="UP001230220"/>
    </source>
</evidence>
<keyword evidence="4 9" id="KW-0645">Protease</keyword>
<evidence type="ECO:0000256" key="9">
    <source>
        <dbReference type="RuleBase" id="RU004386"/>
    </source>
</evidence>
<dbReference type="SUPFAM" id="SSF53187">
    <property type="entry name" value="Zn-dependent exopeptidases"/>
    <property type="match status" value="1"/>
</dbReference>
<evidence type="ECO:0000256" key="1">
    <source>
        <dbReference type="ARBA" id="ARBA00001947"/>
    </source>
</evidence>
<sequence length="435" mass="48219">MYKNDELISFLNKSVSNFHAVKEVRNRLEKEGFKELSETELWKVEKGGKYFTTRNDSSVIAFQVGKELSDYHYQVTAAHTDSPTFKVKENAELKGKGGYLQLNTEGYGGMLDASWFDRPLSLAGRVLVKEGNQIVSKLLKIDQDLLVIPNVAIHLNRDANNGFKYNPQVDLLPLFSAGACEEGAYKQLLADSLGVDVSAILGHDMTLYNRNQAIEWGVKKEFISSPRLDNLQCTFATLEGFLESNNENMIRVYASFDNEEVGSSTKQGAGSTFLYDVLQRINTALGYEADDYYQAIAKSFMLSCDNAHAVHPNHPELLDATNCSYMNKGIVVKYNANQRYTTDAVSNAVFMDLCKQHNIPTQLFANRSDMMGGSTLGNISSTKVSMKAVDLGLPQLAMHSAYETAGSKDTGYLIDAAKAFFSSNILISENAIEIK</sequence>
<dbReference type="RefSeq" id="WP_307407794.1">
    <property type="nucleotide sequence ID" value="NZ_JAUSUR010000003.1"/>
</dbReference>
<dbReference type="InterPro" id="IPR023358">
    <property type="entry name" value="Peptidase_M18_dom2"/>
</dbReference>
<comment type="cofactor">
    <cofactor evidence="1 10">
        <name>Zn(2+)</name>
        <dbReference type="ChEBI" id="CHEBI:29105"/>
    </cofactor>
</comment>
<dbReference type="PRINTS" id="PR00932">
    <property type="entry name" value="AMINO1PTASE"/>
</dbReference>
<keyword evidence="5 9" id="KW-0479">Metal-binding</keyword>
<evidence type="ECO:0000256" key="2">
    <source>
        <dbReference type="ARBA" id="ARBA00008290"/>
    </source>
</evidence>
<evidence type="ECO:0000256" key="7">
    <source>
        <dbReference type="ARBA" id="ARBA00022833"/>
    </source>
</evidence>
<evidence type="ECO:0000256" key="5">
    <source>
        <dbReference type="ARBA" id="ARBA00022723"/>
    </source>
</evidence>
<dbReference type="EC" id="3.4.11.-" evidence="10"/>